<evidence type="ECO:0000256" key="1">
    <source>
        <dbReference type="SAM" id="SignalP"/>
    </source>
</evidence>
<sequence>MKNGKRISVVFLGLSFCALSFTCQGASDCSSKALYEKGNSLLTRDQLLRSQHQLKGSESSFQQELRNQDRENQRVLDEIVSQCGWPDNDAFFNSLLEAAVLIVLHAPHNYQEKHYANMRKSYMDGKIPKNIYVLFENRFNYTKDSFAE</sequence>
<dbReference type="Proteomes" id="UP000484015">
    <property type="component" value="Unassembled WGS sequence"/>
</dbReference>
<protein>
    <recommendedName>
        <fullName evidence="4">Lipoprotein</fullName>
    </recommendedName>
</protein>
<dbReference type="EMBL" id="WNLA01000033">
    <property type="protein sequence ID" value="MTW05930.1"/>
    <property type="molecule type" value="Genomic_DNA"/>
</dbReference>
<proteinExistence type="predicted"/>
<feature type="chain" id="PRO_5027116419" description="Lipoprotein" evidence="1">
    <location>
        <begin position="27"/>
        <end position="148"/>
    </location>
</feature>
<evidence type="ECO:0008006" key="4">
    <source>
        <dbReference type="Google" id="ProtNLM"/>
    </source>
</evidence>
<dbReference type="AlphaFoldDB" id="A0A6L6Q8G7"/>
<evidence type="ECO:0000313" key="3">
    <source>
        <dbReference type="Proteomes" id="UP000484015"/>
    </source>
</evidence>
<keyword evidence="1" id="KW-0732">Signal</keyword>
<comment type="caution">
    <text evidence="2">The sequence shown here is derived from an EMBL/GenBank/DDBJ whole genome shotgun (WGS) entry which is preliminary data.</text>
</comment>
<keyword evidence="3" id="KW-1185">Reference proteome</keyword>
<feature type="signal peptide" evidence="1">
    <location>
        <begin position="1"/>
        <end position="26"/>
    </location>
</feature>
<name>A0A6L6Q8G7_9BURK</name>
<accession>A0A6L6Q8G7</accession>
<gene>
    <name evidence="2" type="ORF">GM668_28010</name>
</gene>
<organism evidence="2 3">
    <name type="scientific">Pseudoduganella ginsengisoli</name>
    <dbReference type="NCBI Taxonomy" id="1462440"/>
    <lineage>
        <taxon>Bacteria</taxon>
        <taxon>Pseudomonadati</taxon>
        <taxon>Pseudomonadota</taxon>
        <taxon>Betaproteobacteria</taxon>
        <taxon>Burkholderiales</taxon>
        <taxon>Oxalobacteraceae</taxon>
        <taxon>Telluria group</taxon>
        <taxon>Pseudoduganella</taxon>
    </lineage>
</organism>
<evidence type="ECO:0000313" key="2">
    <source>
        <dbReference type="EMBL" id="MTW05930.1"/>
    </source>
</evidence>
<dbReference type="RefSeq" id="WP_155442274.1">
    <property type="nucleotide sequence ID" value="NZ_WNLA01000033.1"/>
</dbReference>
<reference evidence="2 3" key="1">
    <citation type="submission" date="2019-11" db="EMBL/GenBank/DDBJ databases">
        <title>Type strains purchased from KCTC, JCM and DSMZ.</title>
        <authorList>
            <person name="Lu H."/>
        </authorList>
    </citation>
    <scope>NUCLEOTIDE SEQUENCE [LARGE SCALE GENOMIC DNA]</scope>
    <source>
        <strain evidence="2 3">KCTC 42409</strain>
    </source>
</reference>
<dbReference type="OrthoDB" id="7446297at2"/>